<name>A0A5Q2FG61_9ACTN</name>
<evidence type="ECO:0000256" key="4">
    <source>
        <dbReference type="ARBA" id="ARBA00022679"/>
    </source>
</evidence>
<evidence type="ECO:0000256" key="2">
    <source>
        <dbReference type="ARBA" id="ARBA00012727"/>
    </source>
</evidence>
<evidence type="ECO:0000256" key="17">
    <source>
        <dbReference type="ARBA" id="ARBA00023211"/>
    </source>
</evidence>
<keyword evidence="10" id="KW-0378">Hydrolase</keyword>
<evidence type="ECO:0000256" key="16">
    <source>
        <dbReference type="ARBA" id="ARBA00023204"/>
    </source>
</evidence>
<dbReference type="GO" id="GO:0003910">
    <property type="term" value="F:DNA ligase (ATP) activity"/>
    <property type="evidence" value="ECO:0007669"/>
    <property type="project" value="UniProtKB-EC"/>
</dbReference>
<dbReference type="AlphaFoldDB" id="A0A5Q2FG61"/>
<keyword evidence="17" id="KW-0464">Manganese</keyword>
<keyword evidence="12" id="KW-0067">ATP-binding</keyword>
<dbReference type="NCBIfam" id="TIGR02778">
    <property type="entry name" value="ligD_pol"/>
    <property type="match status" value="1"/>
</dbReference>
<gene>
    <name evidence="25" type="ORF">Rai3103_15480</name>
</gene>
<keyword evidence="4" id="KW-0808">Transferase</keyword>
<keyword evidence="13" id="KW-0239">DNA-directed DNA polymerase</keyword>
<dbReference type="Gene3D" id="3.30.1490.70">
    <property type="match status" value="1"/>
</dbReference>
<evidence type="ECO:0000256" key="10">
    <source>
        <dbReference type="ARBA" id="ARBA00022801"/>
    </source>
</evidence>
<evidence type="ECO:0000256" key="8">
    <source>
        <dbReference type="ARBA" id="ARBA00022741"/>
    </source>
</evidence>
<keyword evidence="7" id="KW-0479">Metal-binding</keyword>
<dbReference type="EMBL" id="CP045725">
    <property type="protein sequence ID" value="QGF24797.1"/>
    <property type="molecule type" value="Genomic_DNA"/>
</dbReference>
<evidence type="ECO:0000256" key="1">
    <source>
        <dbReference type="ARBA" id="ARBA00001936"/>
    </source>
</evidence>
<keyword evidence="3 25" id="KW-0436">Ligase</keyword>
<dbReference type="InterPro" id="IPR033649">
    <property type="entry name" value="MtLigD_Pol-like"/>
</dbReference>
<sequence length="630" mass="68844">MEGKPRTIHVEGRAIRLTNPDKILYPSTGTRKGDVLEYYLAVAERLVGWARDRPATRKRWVHGVGTAEAPGQAFFTKQLERGAPAWVARQDIPHTERVITYPLVNDAATLAWLTQVDTLEIHVPQWRFTASGEQGPPDRLVLDLDPGPGTGLRECVRVAREARDILAGMGLGATPVTSGSKGIHLYAQLTGTESSEQVSAVARALAEALRHELPTLVVSEMRKSLRVDRVLLDWSQNNARKTTICPWSLRGRLTPTVAAPRDWDELDDPQLAQLSLHDVLDRLDQSIGNGSGPVEGTGGRDLPPPADRADHATLRSPERSYSPMLATPGTLASMSGAGWAYEMKWDGIRVIARVRDHTVRLTSRGGRDVTATYPELAQIAARAGVDMVLDGEVVAIGSGRPDFALLQRRMNLTGAGDIRRLSVEVPVTFMAFDLLEAEGQDLTGQTYDERRALLEDLVPSGGVVQVPLAHHGSAAEAMEISAELGLEGVVAKRRTSRYHPGVRSSSWLKVKHHRSQEVVVVGWRPLTGGVDVGSVLMAVPDPSGALVFAGRVGSGFSDRARAEARELLLPLAVPTPQLDVPSAEVAGTHWVDPRLVAEVRYGEVTPEGRLRHPVWRGWRPDRMPQDVRWE</sequence>
<evidence type="ECO:0000256" key="18">
    <source>
        <dbReference type="ARBA" id="ARBA00023268"/>
    </source>
</evidence>
<dbReference type="Gene3D" id="2.40.50.140">
    <property type="entry name" value="Nucleic acid-binding proteins"/>
    <property type="match status" value="1"/>
</dbReference>
<keyword evidence="5" id="KW-0548">Nucleotidyltransferase</keyword>
<reference evidence="25 26" key="1">
    <citation type="submission" date="2019-10" db="EMBL/GenBank/DDBJ databases">
        <title>Genomic analysis of Raineyella sp. CBA3103.</title>
        <authorList>
            <person name="Roh S.W."/>
        </authorList>
    </citation>
    <scope>NUCLEOTIDE SEQUENCE [LARGE SCALE GENOMIC DNA]</scope>
    <source>
        <strain evidence="25 26">CBA3103</strain>
    </source>
</reference>
<dbReference type="SUPFAM" id="SSF50249">
    <property type="entry name" value="Nucleic acid-binding proteins"/>
    <property type="match status" value="1"/>
</dbReference>
<dbReference type="CDD" id="cd04863">
    <property type="entry name" value="MtLigD_Pol_like"/>
    <property type="match status" value="1"/>
</dbReference>
<comment type="similarity">
    <text evidence="21">In the C-terminal section; belongs to the ATP-dependent DNA ligase family.</text>
</comment>
<evidence type="ECO:0000256" key="5">
    <source>
        <dbReference type="ARBA" id="ARBA00022695"/>
    </source>
</evidence>
<evidence type="ECO:0000256" key="20">
    <source>
        <dbReference type="ARBA" id="ARBA00034003"/>
    </source>
</evidence>
<dbReference type="PANTHER" id="PTHR42705:SF2">
    <property type="entry name" value="BIFUNCTIONAL NON-HOMOLOGOUS END JOINING PROTEIN LIGD"/>
    <property type="match status" value="1"/>
</dbReference>
<dbReference type="Gene3D" id="3.30.470.30">
    <property type="entry name" value="DNA ligase/mRNA capping enzyme"/>
    <property type="match status" value="1"/>
</dbReference>
<dbReference type="GO" id="GO:0003677">
    <property type="term" value="F:DNA binding"/>
    <property type="evidence" value="ECO:0007669"/>
    <property type="project" value="UniProtKB-KW"/>
</dbReference>
<dbReference type="CDD" id="cd07906">
    <property type="entry name" value="Adenylation_DNA_ligase_LigD_LigC"/>
    <property type="match status" value="1"/>
</dbReference>
<evidence type="ECO:0000256" key="7">
    <source>
        <dbReference type="ARBA" id="ARBA00022723"/>
    </source>
</evidence>
<evidence type="ECO:0000256" key="6">
    <source>
        <dbReference type="ARBA" id="ARBA00022722"/>
    </source>
</evidence>
<feature type="domain" description="ATP-dependent DNA ligase family profile" evidence="24">
    <location>
        <begin position="420"/>
        <end position="555"/>
    </location>
</feature>
<dbReference type="GO" id="GO:0046872">
    <property type="term" value="F:metal ion binding"/>
    <property type="evidence" value="ECO:0007669"/>
    <property type="project" value="UniProtKB-KW"/>
</dbReference>
<dbReference type="InterPro" id="IPR014145">
    <property type="entry name" value="LigD_pol_dom"/>
</dbReference>
<feature type="compositionally biased region" description="Basic and acidic residues" evidence="23">
    <location>
        <begin position="307"/>
        <end position="318"/>
    </location>
</feature>
<dbReference type="Pfam" id="PF01068">
    <property type="entry name" value="DNA_ligase_A_M"/>
    <property type="match status" value="1"/>
</dbReference>
<dbReference type="GO" id="GO:0006310">
    <property type="term" value="P:DNA recombination"/>
    <property type="evidence" value="ECO:0007669"/>
    <property type="project" value="UniProtKB-KW"/>
</dbReference>
<dbReference type="NCBIfam" id="TIGR02779">
    <property type="entry name" value="NHEJ_ligase_lig"/>
    <property type="match status" value="1"/>
</dbReference>
<evidence type="ECO:0000256" key="9">
    <source>
        <dbReference type="ARBA" id="ARBA00022763"/>
    </source>
</evidence>
<evidence type="ECO:0000256" key="12">
    <source>
        <dbReference type="ARBA" id="ARBA00022840"/>
    </source>
</evidence>
<dbReference type="KEGG" id="rain:Rai3103_15480"/>
<dbReference type="InterPro" id="IPR012310">
    <property type="entry name" value="DNA_ligase_ATP-dep_cent"/>
</dbReference>
<evidence type="ECO:0000256" key="15">
    <source>
        <dbReference type="ARBA" id="ARBA00023172"/>
    </source>
</evidence>
<dbReference type="SUPFAM" id="SSF56091">
    <property type="entry name" value="DNA ligase/mRNA capping enzyme, catalytic domain"/>
    <property type="match status" value="1"/>
</dbReference>
<organism evidence="25 26">
    <name type="scientific">Raineyella fluvialis</name>
    <dbReference type="NCBI Taxonomy" id="2662261"/>
    <lineage>
        <taxon>Bacteria</taxon>
        <taxon>Bacillati</taxon>
        <taxon>Actinomycetota</taxon>
        <taxon>Actinomycetes</taxon>
        <taxon>Propionibacteriales</taxon>
        <taxon>Propionibacteriaceae</taxon>
        <taxon>Raineyella</taxon>
    </lineage>
</organism>
<dbReference type="GO" id="GO:0006281">
    <property type="term" value="P:DNA repair"/>
    <property type="evidence" value="ECO:0007669"/>
    <property type="project" value="UniProtKB-KW"/>
</dbReference>
<keyword evidence="15" id="KW-0233">DNA recombination</keyword>
<dbReference type="Pfam" id="PF04679">
    <property type="entry name" value="DNA_ligase_A_C"/>
    <property type="match status" value="1"/>
</dbReference>
<dbReference type="InterPro" id="IPR012309">
    <property type="entry name" value="DNA_ligase_ATP-dep_C"/>
</dbReference>
<dbReference type="GO" id="GO:0005524">
    <property type="term" value="F:ATP binding"/>
    <property type="evidence" value="ECO:0007669"/>
    <property type="project" value="UniProtKB-KW"/>
</dbReference>
<keyword evidence="6" id="KW-0540">Nuclease</keyword>
<evidence type="ECO:0000256" key="19">
    <source>
        <dbReference type="ARBA" id="ARBA00029943"/>
    </source>
</evidence>
<evidence type="ECO:0000256" key="11">
    <source>
        <dbReference type="ARBA" id="ARBA00022839"/>
    </source>
</evidence>
<dbReference type="InterPro" id="IPR014146">
    <property type="entry name" value="LigD_ligase_dom"/>
</dbReference>
<keyword evidence="26" id="KW-1185">Reference proteome</keyword>
<dbReference type="Gene3D" id="3.90.920.10">
    <property type="entry name" value="DNA primase, PRIM domain"/>
    <property type="match status" value="1"/>
</dbReference>
<comment type="cofactor">
    <cofactor evidence="1">
        <name>Mn(2+)</name>
        <dbReference type="ChEBI" id="CHEBI:29035"/>
    </cofactor>
</comment>
<comment type="similarity">
    <text evidence="22">In the N-terminal section; belongs to the LigD polymerase family.</text>
</comment>
<dbReference type="EC" id="6.5.1.1" evidence="2"/>
<keyword evidence="14" id="KW-0238">DNA-binding</keyword>
<comment type="catalytic activity">
    <reaction evidence="20">
        <text>ATP + (deoxyribonucleotide)n-3'-hydroxyl + 5'-phospho-(deoxyribonucleotide)m = (deoxyribonucleotide)n+m + AMP + diphosphate.</text>
        <dbReference type="EC" id="6.5.1.1"/>
    </reaction>
</comment>
<dbReference type="CDD" id="cd07971">
    <property type="entry name" value="OBF_DNA_ligase_LigD"/>
    <property type="match status" value="1"/>
</dbReference>
<dbReference type="GO" id="GO:0003887">
    <property type="term" value="F:DNA-directed DNA polymerase activity"/>
    <property type="evidence" value="ECO:0007669"/>
    <property type="project" value="UniProtKB-KW"/>
</dbReference>
<dbReference type="Pfam" id="PF21686">
    <property type="entry name" value="LigD_Prim-Pol"/>
    <property type="match status" value="1"/>
</dbReference>
<dbReference type="PROSITE" id="PS50160">
    <property type="entry name" value="DNA_LIGASE_A3"/>
    <property type="match status" value="1"/>
</dbReference>
<protein>
    <recommendedName>
        <fullName evidence="2">DNA ligase (ATP)</fullName>
        <ecNumber evidence="2">6.5.1.1</ecNumber>
    </recommendedName>
    <alternativeName>
        <fullName evidence="19">NHEJ DNA polymerase</fullName>
    </alternativeName>
</protein>
<evidence type="ECO:0000256" key="14">
    <source>
        <dbReference type="ARBA" id="ARBA00023125"/>
    </source>
</evidence>
<dbReference type="RefSeq" id="WP_153573326.1">
    <property type="nucleotide sequence ID" value="NZ_CP045725.1"/>
</dbReference>
<dbReference type="InterPro" id="IPR052171">
    <property type="entry name" value="NHEJ_LigD"/>
</dbReference>
<dbReference type="GO" id="GO:0004527">
    <property type="term" value="F:exonuclease activity"/>
    <property type="evidence" value="ECO:0007669"/>
    <property type="project" value="UniProtKB-KW"/>
</dbReference>
<evidence type="ECO:0000313" key="25">
    <source>
        <dbReference type="EMBL" id="QGF24797.1"/>
    </source>
</evidence>
<evidence type="ECO:0000256" key="22">
    <source>
        <dbReference type="ARBA" id="ARBA00049990"/>
    </source>
</evidence>
<evidence type="ECO:0000256" key="23">
    <source>
        <dbReference type="SAM" id="MobiDB-lite"/>
    </source>
</evidence>
<dbReference type="Proteomes" id="UP000386847">
    <property type="component" value="Chromosome"/>
</dbReference>
<feature type="compositionally biased region" description="Gly residues" evidence="23">
    <location>
        <begin position="289"/>
        <end position="299"/>
    </location>
</feature>
<evidence type="ECO:0000313" key="26">
    <source>
        <dbReference type="Proteomes" id="UP000386847"/>
    </source>
</evidence>
<dbReference type="PANTHER" id="PTHR42705">
    <property type="entry name" value="BIFUNCTIONAL NON-HOMOLOGOUS END JOINING PROTEIN LIGD"/>
    <property type="match status" value="1"/>
</dbReference>
<evidence type="ECO:0000256" key="21">
    <source>
        <dbReference type="ARBA" id="ARBA00049981"/>
    </source>
</evidence>
<accession>A0A5Q2FG61</accession>
<feature type="region of interest" description="Disordered" evidence="23">
    <location>
        <begin position="285"/>
        <end position="323"/>
    </location>
</feature>
<evidence type="ECO:0000256" key="3">
    <source>
        <dbReference type="ARBA" id="ARBA00022598"/>
    </source>
</evidence>
<keyword evidence="9" id="KW-0227">DNA damage</keyword>
<evidence type="ECO:0000259" key="24">
    <source>
        <dbReference type="PROSITE" id="PS50160"/>
    </source>
</evidence>
<keyword evidence="11" id="KW-0269">Exonuclease</keyword>
<keyword evidence="8" id="KW-0547">Nucleotide-binding</keyword>
<evidence type="ECO:0000256" key="13">
    <source>
        <dbReference type="ARBA" id="ARBA00022932"/>
    </source>
</evidence>
<dbReference type="InterPro" id="IPR012340">
    <property type="entry name" value="NA-bd_OB-fold"/>
</dbReference>
<proteinExistence type="inferred from homology"/>
<keyword evidence="18" id="KW-0511">Multifunctional enzyme</keyword>
<keyword evidence="16" id="KW-0234">DNA repair</keyword>